<dbReference type="Gene3D" id="1.20.1640.10">
    <property type="entry name" value="Multidrug efflux transporter AcrB transmembrane domain"/>
    <property type="match status" value="2"/>
</dbReference>
<dbReference type="GeneID" id="90533873"/>
<feature type="transmembrane region" description="Helical" evidence="6">
    <location>
        <begin position="520"/>
        <end position="539"/>
    </location>
</feature>
<comment type="caution">
    <text evidence="8">The sequence shown here is derived from an EMBL/GenBank/DDBJ whole genome shotgun (WGS) entry which is preliminary data.</text>
</comment>
<keyword evidence="2" id="KW-1003">Cell membrane</keyword>
<accession>A0ABT1RVK1</accession>
<evidence type="ECO:0000256" key="6">
    <source>
        <dbReference type="SAM" id="Phobius"/>
    </source>
</evidence>
<keyword evidence="4 6" id="KW-1133">Transmembrane helix</keyword>
<dbReference type="SUPFAM" id="SSF82866">
    <property type="entry name" value="Multidrug efflux transporter AcrB transmembrane domain"/>
    <property type="match status" value="2"/>
</dbReference>
<feature type="transmembrane region" description="Helical" evidence="6">
    <location>
        <begin position="175"/>
        <end position="194"/>
    </location>
</feature>
<evidence type="ECO:0000256" key="3">
    <source>
        <dbReference type="ARBA" id="ARBA00022692"/>
    </source>
</evidence>
<feature type="transmembrane region" description="Helical" evidence="6">
    <location>
        <begin position="227"/>
        <end position="248"/>
    </location>
</feature>
<evidence type="ECO:0000256" key="4">
    <source>
        <dbReference type="ARBA" id="ARBA00022989"/>
    </source>
</evidence>
<dbReference type="PANTHER" id="PTHR33406:SF13">
    <property type="entry name" value="MEMBRANE PROTEIN YDFJ"/>
    <property type="match status" value="1"/>
</dbReference>
<dbReference type="RefSeq" id="WP_066867323.1">
    <property type="nucleotide sequence ID" value="NZ_CABKVV010000014.1"/>
</dbReference>
<evidence type="ECO:0000256" key="2">
    <source>
        <dbReference type="ARBA" id="ARBA00022475"/>
    </source>
</evidence>
<feature type="transmembrane region" description="Helical" evidence="6">
    <location>
        <begin position="572"/>
        <end position="592"/>
    </location>
</feature>
<sequence length="705" mass="77630">MDRFARWVVRHRKLILILSVLLLIPSVFGAAGTYINYDILTYLPKELDSMVGEGYLENDFNMASTGMITVENMTTADTLKLKADLEQVEGVKSVMWTSDILDVTTPKEMLPADLQKFFYNDSGATMMLVQFENPSADKKTMEAQHAIKAILQKNCFIGGMSAILEDTKNLVNQEMPLYILCAAGASLLILFLSMKETMVPLLFMLGMIFPIAYNFGTNYFLGQISYITEALATVLQLGVTMDFSIFLLHRFEEEKERGFEDEEAMVQAIRKTFSSILGSSLTTIAGFLAMCTMTLTLGADIGLVMAKGVFLGVACTITVLPALLMTFRKSIARHTHRTFIPKLSKTSRFVVKRRVPILVGFLLCFLPFAFAQAKVPVYYTIFDSLPQDLPGIVGTNRLKEDFGMTTSHFIIVDDSLPESQLENLTEDLEQVGGIQQVLSYEKFLGAGIPRQMLPQEARDIFEAGGRKLILANSSYESGSEDQNEQLAQMTKIVKSYDPAGVITGEGAMTKDLIEVADVDFRNVSITSILVVFLIVAVVFRSASVPVLLVAAIESAITINMGIPYFSGAVLPFVASIVIGTIQLGATVDYAILMTTRFREEMNLGRTAKEAAQTAVEQCSQSILTSGLTFFAATFSVSLVSRMELIGSLCRLISRGALISMAVILLVLPALLVLTAPILKKTTFHWIQPQKAEICSDNCRKDEALL</sequence>
<keyword evidence="3 6" id="KW-0812">Transmembrane</keyword>
<dbReference type="InterPro" id="IPR050545">
    <property type="entry name" value="Mycobact_MmpL"/>
</dbReference>
<evidence type="ECO:0000256" key="1">
    <source>
        <dbReference type="ARBA" id="ARBA00004651"/>
    </source>
</evidence>
<organism evidence="8 9">
    <name type="scientific">Neglectibacter timonensis</name>
    <dbReference type="NCBI Taxonomy" id="1776382"/>
    <lineage>
        <taxon>Bacteria</taxon>
        <taxon>Bacillati</taxon>
        <taxon>Bacillota</taxon>
        <taxon>Clostridia</taxon>
        <taxon>Eubacteriales</taxon>
        <taxon>Oscillospiraceae</taxon>
        <taxon>Neglectibacter</taxon>
    </lineage>
</organism>
<keyword evidence="5 6" id="KW-0472">Membrane</keyword>
<dbReference type="PANTHER" id="PTHR33406">
    <property type="entry name" value="MEMBRANE PROTEIN MJ1562-RELATED"/>
    <property type="match status" value="1"/>
</dbReference>
<evidence type="ECO:0000256" key="5">
    <source>
        <dbReference type="ARBA" id="ARBA00023136"/>
    </source>
</evidence>
<protein>
    <submittedName>
        <fullName evidence="8">MMPL family transporter</fullName>
    </submittedName>
</protein>
<dbReference type="Pfam" id="PF03176">
    <property type="entry name" value="MMPL"/>
    <property type="match status" value="2"/>
</dbReference>
<feature type="transmembrane region" description="Helical" evidence="6">
    <location>
        <begin position="651"/>
        <end position="673"/>
    </location>
</feature>
<feature type="transmembrane region" description="Helical" evidence="6">
    <location>
        <begin position="622"/>
        <end position="639"/>
    </location>
</feature>
<feature type="transmembrane region" description="Helical" evidence="6">
    <location>
        <begin position="201"/>
        <end position="221"/>
    </location>
</feature>
<evidence type="ECO:0000313" key="9">
    <source>
        <dbReference type="Proteomes" id="UP001524473"/>
    </source>
</evidence>
<gene>
    <name evidence="8" type="ORF">NE695_02090</name>
</gene>
<dbReference type="InterPro" id="IPR004869">
    <property type="entry name" value="MMPL_dom"/>
</dbReference>
<feature type="transmembrane region" description="Helical" evidence="6">
    <location>
        <begin position="355"/>
        <end position="373"/>
    </location>
</feature>
<dbReference type="EMBL" id="JANFZH010000003">
    <property type="protein sequence ID" value="MCQ4838702.1"/>
    <property type="molecule type" value="Genomic_DNA"/>
</dbReference>
<feature type="transmembrane region" description="Helical" evidence="6">
    <location>
        <begin position="275"/>
        <end position="297"/>
    </location>
</feature>
<dbReference type="Proteomes" id="UP001524473">
    <property type="component" value="Unassembled WGS sequence"/>
</dbReference>
<keyword evidence="9" id="KW-1185">Reference proteome</keyword>
<comment type="subcellular location">
    <subcellularLocation>
        <location evidence="1">Cell membrane</location>
        <topology evidence="1">Multi-pass membrane protein</topology>
    </subcellularLocation>
</comment>
<feature type="domain" description="Membrane transport protein MMPL" evidence="7">
    <location>
        <begin position="76"/>
        <end position="330"/>
    </location>
</feature>
<feature type="domain" description="Membrane transport protein MMPL" evidence="7">
    <location>
        <begin position="476"/>
        <end position="677"/>
    </location>
</feature>
<feature type="transmembrane region" description="Helical" evidence="6">
    <location>
        <begin position="309"/>
        <end position="327"/>
    </location>
</feature>
<proteinExistence type="predicted"/>
<evidence type="ECO:0000313" key="8">
    <source>
        <dbReference type="EMBL" id="MCQ4838702.1"/>
    </source>
</evidence>
<evidence type="ECO:0000259" key="7">
    <source>
        <dbReference type="Pfam" id="PF03176"/>
    </source>
</evidence>
<reference evidence="8 9" key="1">
    <citation type="submission" date="2022-06" db="EMBL/GenBank/DDBJ databases">
        <title>Isolation of gut microbiota from human fecal samples.</title>
        <authorList>
            <person name="Pamer E.G."/>
            <person name="Barat B."/>
            <person name="Waligurski E."/>
            <person name="Medina S."/>
            <person name="Paddock L."/>
            <person name="Mostad J."/>
        </authorList>
    </citation>
    <scope>NUCLEOTIDE SEQUENCE [LARGE SCALE GENOMIC DNA]</scope>
    <source>
        <strain evidence="8 9">DFI.9.73</strain>
    </source>
</reference>
<name>A0ABT1RVK1_9FIRM</name>